<accession>A0ABQ1Q7A8</accession>
<dbReference type="Proteomes" id="UP000642571">
    <property type="component" value="Unassembled WGS sequence"/>
</dbReference>
<dbReference type="RefSeq" id="WP_188653814.1">
    <property type="nucleotide sequence ID" value="NZ_BMIN01000009.1"/>
</dbReference>
<comment type="caution">
    <text evidence="1">The sequence shown here is derived from an EMBL/GenBank/DDBJ whole genome shotgun (WGS) entry which is preliminary data.</text>
</comment>
<dbReference type="PROSITE" id="PS51257">
    <property type="entry name" value="PROKAR_LIPOPROTEIN"/>
    <property type="match status" value="1"/>
</dbReference>
<evidence type="ECO:0000313" key="1">
    <source>
        <dbReference type="EMBL" id="GGD14508.1"/>
    </source>
</evidence>
<protein>
    <recommendedName>
        <fullName evidence="3">Lipoprotein</fullName>
    </recommendedName>
</protein>
<keyword evidence="2" id="KW-1185">Reference proteome</keyword>
<reference evidence="2" key="1">
    <citation type="journal article" date="2019" name="Int. J. Syst. Evol. Microbiol.">
        <title>The Global Catalogue of Microorganisms (GCM) 10K type strain sequencing project: providing services to taxonomists for standard genome sequencing and annotation.</title>
        <authorList>
            <consortium name="The Broad Institute Genomics Platform"/>
            <consortium name="The Broad Institute Genome Sequencing Center for Infectious Disease"/>
            <person name="Wu L."/>
            <person name="Ma J."/>
        </authorList>
    </citation>
    <scope>NUCLEOTIDE SEQUENCE [LARGE SCALE GENOMIC DNA]</scope>
    <source>
        <strain evidence="2">CGMCC 1.15353</strain>
    </source>
</reference>
<evidence type="ECO:0008006" key="3">
    <source>
        <dbReference type="Google" id="ProtNLM"/>
    </source>
</evidence>
<sequence>MNSSKLILSLIIMFVLLVGCNDGTTVHLSTKSNNPTPKDYLESDTDIFLLSGYVFSNAQDVDWVKELEYELGEQIGEITKQSEQASQFTNGTANKLPVGTKVFKTDTQAYIAIVEDEKILYVKMVEG</sequence>
<proteinExistence type="predicted"/>
<organism evidence="1 2">
    <name type="scientific">Pontibacillus salipaludis</name>
    <dbReference type="NCBI Taxonomy" id="1697394"/>
    <lineage>
        <taxon>Bacteria</taxon>
        <taxon>Bacillati</taxon>
        <taxon>Bacillota</taxon>
        <taxon>Bacilli</taxon>
        <taxon>Bacillales</taxon>
        <taxon>Bacillaceae</taxon>
        <taxon>Pontibacillus</taxon>
    </lineage>
</organism>
<gene>
    <name evidence="1" type="ORF">GCM10011389_22650</name>
</gene>
<name>A0ABQ1Q7A8_9BACI</name>
<evidence type="ECO:0000313" key="2">
    <source>
        <dbReference type="Proteomes" id="UP000642571"/>
    </source>
</evidence>
<dbReference type="EMBL" id="BMIN01000009">
    <property type="protein sequence ID" value="GGD14508.1"/>
    <property type="molecule type" value="Genomic_DNA"/>
</dbReference>